<organism evidence="1 2">
    <name type="scientific">Capsicum baccatum</name>
    <name type="common">Peruvian pepper</name>
    <dbReference type="NCBI Taxonomy" id="33114"/>
    <lineage>
        <taxon>Eukaryota</taxon>
        <taxon>Viridiplantae</taxon>
        <taxon>Streptophyta</taxon>
        <taxon>Embryophyta</taxon>
        <taxon>Tracheophyta</taxon>
        <taxon>Spermatophyta</taxon>
        <taxon>Magnoliopsida</taxon>
        <taxon>eudicotyledons</taxon>
        <taxon>Gunneridae</taxon>
        <taxon>Pentapetalae</taxon>
        <taxon>asterids</taxon>
        <taxon>lamiids</taxon>
        <taxon>Solanales</taxon>
        <taxon>Solanaceae</taxon>
        <taxon>Solanoideae</taxon>
        <taxon>Capsiceae</taxon>
        <taxon>Capsicum</taxon>
    </lineage>
</organism>
<accession>A0A2G2W6E5</accession>
<dbReference type="EMBL" id="MLFT02000008">
    <property type="protein sequence ID" value="PHT40784.1"/>
    <property type="molecule type" value="Genomic_DNA"/>
</dbReference>
<proteinExistence type="predicted"/>
<keyword evidence="2" id="KW-1185">Reference proteome</keyword>
<reference evidence="1 2" key="1">
    <citation type="journal article" date="2017" name="Genome Biol.">
        <title>New reference genome sequences of hot pepper reveal the massive evolution of plant disease-resistance genes by retroduplication.</title>
        <authorList>
            <person name="Kim S."/>
            <person name="Park J."/>
            <person name="Yeom S.I."/>
            <person name="Kim Y.M."/>
            <person name="Seo E."/>
            <person name="Kim K.T."/>
            <person name="Kim M.S."/>
            <person name="Lee J.M."/>
            <person name="Cheong K."/>
            <person name="Shin H.S."/>
            <person name="Kim S.B."/>
            <person name="Han K."/>
            <person name="Lee J."/>
            <person name="Park M."/>
            <person name="Lee H.A."/>
            <person name="Lee H.Y."/>
            <person name="Lee Y."/>
            <person name="Oh S."/>
            <person name="Lee J.H."/>
            <person name="Choi E."/>
            <person name="Choi E."/>
            <person name="Lee S.E."/>
            <person name="Jeon J."/>
            <person name="Kim H."/>
            <person name="Choi G."/>
            <person name="Song H."/>
            <person name="Lee J."/>
            <person name="Lee S.C."/>
            <person name="Kwon J.K."/>
            <person name="Lee H.Y."/>
            <person name="Koo N."/>
            <person name="Hong Y."/>
            <person name="Kim R.W."/>
            <person name="Kang W.H."/>
            <person name="Huh J.H."/>
            <person name="Kang B.C."/>
            <person name="Yang T.J."/>
            <person name="Lee Y.H."/>
            <person name="Bennetzen J.L."/>
            <person name="Choi D."/>
        </authorList>
    </citation>
    <scope>NUCLEOTIDE SEQUENCE [LARGE SCALE GENOMIC DNA]</scope>
    <source>
        <strain evidence="2">cv. PBC81</strain>
    </source>
</reference>
<sequence length="123" mass="14190">MISELETPYVKFKIYPPGWVKPLQFITSIDTGAAASILNPDIIPDDHWVSYFIIFSTTSKEGVLITKMITRHPVMIEFFQGILYRTNFLSSNTARKDVIIGFDIYRKLKNRLIILKEVITFMG</sequence>
<dbReference type="AlphaFoldDB" id="A0A2G2W6E5"/>
<dbReference type="OrthoDB" id="1914518at2759"/>
<name>A0A2G2W6E5_CAPBA</name>
<comment type="caution">
    <text evidence="1">The sequence shown here is derived from an EMBL/GenBank/DDBJ whole genome shotgun (WGS) entry which is preliminary data.</text>
</comment>
<reference evidence="2" key="2">
    <citation type="journal article" date="2017" name="J. Anim. Genet.">
        <title>Multiple reference genome sequences of hot pepper reveal the massive evolution of plant disease resistance genes by retroduplication.</title>
        <authorList>
            <person name="Kim S."/>
            <person name="Park J."/>
            <person name="Yeom S.-I."/>
            <person name="Kim Y.-M."/>
            <person name="Seo E."/>
            <person name="Kim K.-T."/>
            <person name="Kim M.-S."/>
            <person name="Lee J.M."/>
            <person name="Cheong K."/>
            <person name="Shin H.-S."/>
            <person name="Kim S.-B."/>
            <person name="Han K."/>
            <person name="Lee J."/>
            <person name="Park M."/>
            <person name="Lee H.-A."/>
            <person name="Lee H.-Y."/>
            <person name="Lee Y."/>
            <person name="Oh S."/>
            <person name="Lee J.H."/>
            <person name="Choi E."/>
            <person name="Choi E."/>
            <person name="Lee S.E."/>
            <person name="Jeon J."/>
            <person name="Kim H."/>
            <person name="Choi G."/>
            <person name="Song H."/>
            <person name="Lee J."/>
            <person name="Lee S.-C."/>
            <person name="Kwon J.-K."/>
            <person name="Lee H.-Y."/>
            <person name="Koo N."/>
            <person name="Hong Y."/>
            <person name="Kim R.W."/>
            <person name="Kang W.-H."/>
            <person name="Huh J.H."/>
            <person name="Kang B.-C."/>
            <person name="Yang T.-J."/>
            <person name="Lee Y.-H."/>
            <person name="Bennetzen J.L."/>
            <person name="Choi D."/>
        </authorList>
    </citation>
    <scope>NUCLEOTIDE SEQUENCE [LARGE SCALE GENOMIC DNA]</scope>
    <source>
        <strain evidence="2">cv. PBC81</strain>
    </source>
</reference>
<evidence type="ECO:0000313" key="1">
    <source>
        <dbReference type="EMBL" id="PHT40784.1"/>
    </source>
</evidence>
<evidence type="ECO:0000313" key="2">
    <source>
        <dbReference type="Proteomes" id="UP000224567"/>
    </source>
</evidence>
<dbReference type="Proteomes" id="UP000224567">
    <property type="component" value="Unassembled WGS sequence"/>
</dbReference>
<dbReference type="InterPro" id="IPR021109">
    <property type="entry name" value="Peptidase_aspartic_dom_sf"/>
</dbReference>
<evidence type="ECO:0008006" key="3">
    <source>
        <dbReference type="Google" id="ProtNLM"/>
    </source>
</evidence>
<dbReference type="SUPFAM" id="SSF50630">
    <property type="entry name" value="Acid proteases"/>
    <property type="match status" value="1"/>
</dbReference>
<protein>
    <recommendedName>
        <fullName evidence="3">Retropepsins domain-containing protein</fullName>
    </recommendedName>
</protein>
<gene>
    <name evidence="1" type="ORF">CQW23_19638</name>
</gene>